<dbReference type="PANTHER" id="PTHR33348:SF44">
    <property type="entry name" value="PRECURSOR OF CEP6"/>
    <property type="match status" value="1"/>
</dbReference>
<feature type="compositionally biased region" description="Low complexity" evidence="8">
    <location>
        <begin position="151"/>
        <end position="169"/>
    </location>
</feature>
<sequence>MAPKSIKLTATIIFLIILAVVSDEIVCVEGRQLKSEKQNPKLSNNGGGSMISTNAEGHQEDYRPTMPGHSPGIGHHIFPLEGRLLGSELAKQELYCKLNNCVQRGGHDKNLLARDTKSDSVVHVSTKRELIMVSNGSGVEEDYNQTALGHTTLGTGPTSPGHSPGIGHSFRGKIADPLV</sequence>
<evidence type="ECO:0000256" key="2">
    <source>
        <dbReference type="ARBA" id="ARBA00008963"/>
    </source>
</evidence>
<name>A0AAP0HUZ2_9MAGN</name>
<keyword evidence="3" id="KW-0052">Apoplast</keyword>
<feature type="chain" id="PRO_5042979011" evidence="9">
    <location>
        <begin position="23"/>
        <end position="179"/>
    </location>
</feature>
<evidence type="ECO:0000256" key="7">
    <source>
        <dbReference type="ARBA" id="ARBA00023278"/>
    </source>
</evidence>
<dbReference type="EMBL" id="JBBNAE010000009">
    <property type="protein sequence ID" value="KAK9096885.1"/>
    <property type="molecule type" value="Genomic_DNA"/>
</dbReference>
<evidence type="ECO:0000313" key="10">
    <source>
        <dbReference type="EMBL" id="KAK9096885.1"/>
    </source>
</evidence>
<dbReference type="GO" id="GO:0048364">
    <property type="term" value="P:root development"/>
    <property type="evidence" value="ECO:0007669"/>
    <property type="project" value="InterPro"/>
</dbReference>
<dbReference type="GO" id="GO:1902025">
    <property type="term" value="P:nitrate import"/>
    <property type="evidence" value="ECO:0007669"/>
    <property type="project" value="TreeGrafter"/>
</dbReference>
<evidence type="ECO:0000256" key="4">
    <source>
        <dbReference type="ARBA" id="ARBA00022525"/>
    </source>
</evidence>
<keyword evidence="6 9" id="KW-0732">Signal</keyword>
<dbReference type="GO" id="GO:0005179">
    <property type="term" value="F:hormone activity"/>
    <property type="evidence" value="ECO:0007669"/>
    <property type="project" value="UniProtKB-KW"/>
</dbReference>
<protein>
    <submittedName>
        <fullName evidence="10">Uncharacterized protein</fullName>
    </submittedName>
</protein>
<evidence type="ECO:0000256" key="8">
    <source>
        <dbReference type="SAM" id="MobiDB-lite"/>
    </source>
</evidence>
<dbReference type="InterPro" id="IPR033250">
    <property type="entry name" value="CEP"/>
</dbReference>
<dbReference type="GO" id="GO:2000280">
    <property type="term" value="P:regulation of root development"/>
    <property type="evidence" value="ECO:0007669"/>
    <property type="project" value="TreeGrafter"/>
</dbReference>
<evidence type="ECO:0000256" key="5">
    <source>
        <dbReference type="ARBA" id="ARBA00022702"/>
    </source>
</evidence>
<feature type="signal peptide" evidence="9">
    <location>
        <begin position="1"/>
        <end position="22"/>
    </location>
</feature>
<evidence type="ECO:0000256" key="3">
    <source>
        <dbReference type="ARBA" id="ARBA00022523"/>
    </source>
</evidence>
<reference evidence="10 11" key="1">
    <citation type="submission" date="2024-01" db="EMBL/GenBank/DDBJ databases">
        <title>Genome assemblies of Stephania.</title>
        <authorList>
            <person name="Yang L."/>
        </authorList>
    </citation>
    <scope>NUCLEOTIDE SEQUENCE [LARGE SCALE GENOMIC DNA]</scope>
    <source>
        <strain evidence="10">QJT</strain>
        <tissue evidence="10">Leaf</tissue>
    </source>
</reference>
<dbReference type="Proteomes" id="UP001417504">
    <property type="component" value="Unassembled WGS sequence"/>
</dbReference>
<gene>
    <name evidence="10" type="ORF">Sjap_022382</name>
</gene>
<dbReference type="GO" id="GO:0006995">
    <property type="term" value="P:cellular response to nitrogen starvation"/>
    <property type="evidence" value="ECO:0007669"/>
    <property type="project" value="UniProtKB-ARBA"/>
</dbReference>
<feature type="region of interest" description="Disordered" evidence="8">
    <location>
        <begin position="151"/>
        <end position="179"/>
    </location>
</feature>
<accession>A0AAP0HUZ2</accession>
<dbReference type="GO" id="GO:1901371">
    <property type="term" value="P:regulation of leaf morphogenesis"/>
    <property type="evidence" value="ECO:0007669"/>
    <property type="project" value="TreeGrafter"/>
</dbReference>
<keyword evidence="7" id="KW-0379">Hydroxylation</keyword>
<comment type="similarity">
    <text evidence="2">Belongs to the C-terminally encoded plant signaling peptide (CEP) family.</text>
</comment>
<dbReference type="PANTHER" id="PTHR33348">
    <property type="entry name" value="PRECURSOR OF CEP5"/>
    <property type="match status" value="1"/>
</dbReference>
<evidence type="ECO:0000256" key="6">
    <source>
        <dbReference type="ARBA" id="ARBA00022729"/>
    </source>
</evidence>
<evidence type="ECO:0000256" key="9">
    <source>
        <dbReference type="SAM" id="SignalP"/>
    </source>
</evidence>
<evidence type="ECO:0000256" key="1">
    <source>
        <dbReference type="ARBA" id="ARBA00004271"/>
    </source>
</evidence>
<proteinExistence type="inferred from homology"/>
<dbReference type="GO" id="GO:0048046">
    <property type="term" value="C:apoplast"/>
    <property type="evidence" value="ECO:0007669"/>
    <property type="project" value="UniProtKB-SubCell"/>
</dbReference>
<keyword evidence="11" id="KW-1185">Reference proteome</keyword>
<comment type="caution">
    <text evidence="10">The sequence shown here is derived from an EMBL/GenBank/DDBJ whole genome shotgun (WGS) entry which is preliminary data.</text>
</comment>
<comment type="subcellular location">
    <subcellularLocation>
        <location evidence="1">Secreted</location>
        <location evidence="1">Extracellular space</location>
        <location evidence="1">Apoplast</location>
    </subcellularLocation>
</comment>
<keyword evidence="5" id="KW-0372">Hormone</keyword>
<dbReference type="AlphaFoldDB" id="A0AAP0HUZ2"/>
<evidence type="ECO:0000313" key="11">
    <source>
        <dbReference type="Proteomes" id="UP001417504"/>
    </source>
</evidence>
<keyword evidence="4" id="KW-0964">Secreted</keyword>
<organism evidence="10 11">
    <name type="scientific">Stephania japonica</name>
    <dbReference type="NCBI Taxonomy" id="461633"/>
    <lineage>
        <taxon>Eukaryota</taxon>
        <taxon>Viridiplantae</taxon>
        <taxon>Streptophyta</taxon>
        <taxon>Embryophyta</taxon>
        <taxon>Tracheophyta</taxon>
        <taxon>Spermatophyta</taxon>
        <taxon>Magnoliopsida</taxon>
        <taxon>Ranunculales</taxon>
        <taxon>Menispermaceae</taxon>
        <taxon>Menispermoideae</taxon>
        <taxon>Cissampelideae</taxon>
        <taxon>Stephania</taxon>
    </lineage>
</organism>